<accession>A0ABY6IC21</accession>
<name>A0ABY6IC21_STRPE</name>
<evidence type="ECO:0000256" key="2">
    <source>
        <dbReference type="SAM" id="Phobius"/>
    </source>
</evidence>
<feature type="region of interest" description="Disordered" evidence="1">
    <location>
        <begin position="278"/>
        <end position="416"/>
    </location>
</feature>
<feature type="compositionally biased region" description="Low complexity" evidence="1">
    <location>
        <begin position="367"/>
        <end position="405"/>
    </location>
</feature>
<evidence type="ECO:0008006" key="5">
    <source>
        <dbReference type="Google" id="ProtNLM"/>
    </source>
</evidence>
<feature type="compositionally biased region" description="Low complexity" evidence="1">
    <location>
        <begin position="338"/>
        <end position="348"/>
    </location>
</feature>
<proteinExistence type="predicted"/>
<feature type="compositionally biased region" description="Pro residues" evidence="1">
    <location>
        <begin position="349"/>
        <end position="366"/>
    </location>
</feature>
<evidence type="ECO:0000256" key="1">
    <source>
        <dbReference type="SAM" id="MobiDB-lite"/>
    </source>
</evidence>
<sequence length="443" mass="47171">MEIGDVPQDTVIARDNGESRLVYEIAGHPGWLAKIYKQPAGAERSSDLQRLVYLPTVMSQDDQALVDRSLSWPTTRIHDGPDLVGVVMAKAPDPFYARLKAPSGRQDSAPLELDWLASAPAKCEAAGLRPPDTGVRIRAVRELLEAGALFARHDLVYADWSYRNTLWNHRTGQVFVIDMDSCGIGTRDWVESYGWQDPLFPDRSRRLTVHSDRYKLAVMAVRCLTAVRQDPLAAHRELVATTGSDAFTDALGEALKATRETDRPDPEQLLAALRRTRDTTAAHPGTPAPSPRAPSSNVTGGIKVGPTKAARKPASGSDTAGGGAANVTGKVDLRGRLAARTTAPGRSAPRPPAPPASPAPPAPEPEPTATTVRRSAITPGRGLSRAAARPGAPRSRAAAAAARPTPARRTRPGKGVSASKVLAALAALIAALYCITHFVLGWV</sequence>
<organism evidence="3 4">
    <name type="scientific">Streptomyces peucetius</name>
    <dbReference type="NCBI Taxonomy" id="1950"/>
    <lineage>
        <taxon>Bacteria</taxon>
        <taxon>Bacillati</taxon>
        <taxon>Actinomycetota</taxon>
        <taxon>Actinomycetes</taxon>
        <taxon>Kitasatosporales</taxon>
        <taxon>Streptomycetaceae</taxon>
        <taxon>Streptomyces</taxon>
    </lineage>
</organism>
<reference evidence="3" key="1">
    <citation type="submission" date="2022-10" db="EMBL/GenBank/DDBJ databases">
        <title>Cytochrome P450 Catalyzes Benzene Ring Formation in the Biosynthesis of Trialkyl-Substituted Aromatic Polyketides.</title>
        <authorList>
            <person name="Zhao E."/>
            <person name="Ge H."/>
        </authorList>
    </citation>
    <scope>NUCLEOTIDE SEQUENCE</scope>
    <source>
        <strain evidence="3">NA0869</strain>
    </source>
</reference>
<dbReference type="EMBL" id="CP107567">
    <property type="protein sequence ID" value="UYQ63750.1"/>
    <property type="molecule type" value="Genomic_DNA"/>
</dbReference>
<evidence type="ECO:0000313" key="3">
    <source>
        <dbReference type="EMBL" id="UYQ63750.1"/>
    </source>
</evidence>
<evidence type="ECO:0000313" key="4">
    <source>
        <dbReference type="Proteomes" id="UP001163878"/>
    </source>
</evidence>
<keyword evidence="2" id="KW-0472">Membrane</keyword>
<dbReference type="RefSeq" id="WP_264246341.1">
    <property type="nucleotide sequence ID" value="NZ_CP107567.1"/>
</dbReference>
<protein>
    <recommendedName>
        <fullName evidence="5">Protein kinase domain-containing protein</fullName>
    </recommendedName>
</protein>
<dbReference type="Proteomes" id="UP001163878">
    <property type="component" value="Chromosome"/>
</dbReference>
<keyword evidence="2" id="KW-1133">Transmembrane helix</keyword>
<keyword evidence="4" id="KW-1185">Reference proteome</keyword>
<feature type="transmembrane region" description="Helical" evidence="2">
    <location>
        <begin position="421"/>
        <end position="440"/>
    </location>
</feature>
<keyword evidence="2" id="KW-0812">Transmembrane</keyword>
<gene>
    <name evidence="3" type="ORF">OGH68_21335</name>
</gene>